<feature type="domain" description="Peptidase C39-like" evidence="1">
    <location>
        <begin position="89"/>
        <end position="227"/>
    </location>
</feature>
<evidence type="ECO:0000259" key="1">
    <source>
        <dbReference type="Pfam" id="PF13529"/>
    </source>
</evidence>
<organism evidence="2 3">
    <name type="scientific">Stenomitos frigidus AS-A4</name>
    <dbReference type="NCBI Taxonomy" id="2933935"/>
    <lineage>
        <taxon>Bacteria</taxon>
        <taxon>Bacillati</taxon>
        <taxon>Cyanobacteriota</taxon>
        <taxon>Cyanophyceae</taxon>
        <taxon>Leptolyngbyales</taxon>
        <taxon>Leptolyngbyaceae</taxon>
        <taxon>Stenomitos</taxon>
    </lineage>
</organism>
<reference evidence="2 3" key="1">
    <citation type="submission" date="2022-04" db="EMBL/GenBank/DDBJ databases">
        <title>Positive selection, recombination, and allopatry shape intraspecific diversity of widespread and dominant cyanobacteria.</title>
        <authorList>
            <person name="Wei J."/>
            <person name="Shu W."/>
            <person name="Hu C."/>
        </authorList>
    </citation>
    <scope>NUCLEOTIDE SEQUENCE [LARGE SCALE GENOMIC DNA]</scope>
    <source>
        <strain evidence="2 3">AS-A4</strain>
    </source>
</reference>
<protein>
    <submittedName>
        <fullName evidence="2">C39 family peptidase</fullName>
    </submittedName>
</protein>
<keyword evidence="3" id="KW-1185">Reference proteome</keyword>
<evidence type="ECO:0000313" key="3">
    <source>
        <dbReference type="Proteomes" id="UP001476950"/>
    </source>
</evidence>
<dbReference type="Pfam" id="PF13529">
    <property type="entry name" value="Peptidase_C39_2"/>
    <property type="match status" value="1"/>
</dbReference>
<comment type="caution">
    <text evidence="2">The sequence shown here is derived from an EMBL/GenBank/DDBJ whole genome shotgun (WGS) entry which is preliminary data.</text>
</comment>
<accession>A0ABV0KR68</accession>
<dbReference type="EMBL" id="JAMPLM010000042">
    <property type="protein sequence ID" value="MEP1061732.1"/>
    <property type="molecule type" value="Genomic_DNA"/>
</dbReference>
<proteinExistence type="predicted"/>
<dbReference type="InterPro" id="IPR039564">
    <property type="entry name" value="Peptidase_C39-like"/>
</dbReference>
<gene>
    <name evidence="2" type="ORF">NDI38_25500</name>
</gene>
<dbReference type="RefSeq" id="WP_190449928.1">
    <property type="nucleotide sequence ID" value="NZ_JAMPLM010000042.1"/>
</dbReference>
<dbReference type="Proteomes" id="UP001476950">
    <property type="component" value="Unassembled WGS sequence"/>
</dbReference>
<name>A0ABV0KR68_9CYAN</name>
<evidence type="ECO:0000313" key="2">
    <source>
        <dbReference type="EMBL" id="MEP1061732.1"/>
    </source>
</evidence>
<sequence>MPKATVEANTFLKKRVLGASDLTDSEKILVTKGSTFYVTEFSPDRNQHLFLKLASPMTAKDGKTKLEAVYAYDPHIRVEGEEATQAVKLNVPYASQLGNEEIARAGEIWYDWRQCNTTSNTMLANYLLKGELTNRAKEQGLPEPESIYMRLVAKYGDTTDHDAQTRALKDLGIESYFSYTLSSKDVLLSLKANIPVAAGFAYKYDGHICIIVGHDPAKKVWLVHDPYGIRHGASDNYDIGIGGAFDPYTYDTMQRIFWDQGGEAGWGRIVTSIKGKPTGLPTGL</sequence>